<dbReference type="SUPFAM" id="SSF102705">
    <property type="entry name" value="NIF3 (NGG1p interacting factor 3)-like"/>
    <property type="match status" value="1"/>
</dbReference>
<protein>
    <submittedName>
        <fullName evidence="1">NGG1p interacting factor NIF3</fullName>
    </submittedName>
</protein>
<dbReference type="Proteomes" id="UP000177953">
    <property type="component" value="Unassembled WGS sequence"/>
</dbReference>
<reference evidence="1 2" key="1">
    <citation type="journal article" date="2016" name="Nat. Commun.">
        <title>Thousands of microbial genomes shed light on interconnected biogeochemical processes in an aquifer system.</title>
        <authorList>
            <person name="Anantharaman K."/>
            <person name="Brown C.T."/>
            <person name="Hug L.A."/>
            <person name="Sharon I."/>
            <person name="Castelle C.J."/>
            <person name="Probst A.J."/>
            <person name="Thomas B.C."/>
            <person name="Singh A."/>
            <person name="Wilkins M.J."/>
            <person name="Karaoz U."/>
            <person name="Brodie E.L."/>
            <person name="Williams K.H."/>
            <person name="Hubbard S.S."/>
            <person name="Banfield J.F."/>
        </authorList>
    </citation>
    <scope>NUCLEOTIDE SEQUENCE [LARGE SCALE GENOMIC DNA]</scope>
</reference>
<dbReference type="EMBL" id="MFPU01000007">
    <property type="protein sequence ID" value="OGH70459.1"/>
    <property type="molecule type" value="Genomic_DNA"/>
</dbReference>
<dbReference type="InterPro" id="IPR036069">
    <property type="entry name" value="DUF34/NIF3_sf"/>
</dbReference>
<dbReference type="AlphaFoldDB" id="A0A1F6MFQ9"/>
<sequence length="323" mass="36066">MLNVKQVFDLGLKMGMAADPRGLKGVQKHLSGVKRQYNDLPPGEKEYFDEEKLTNPYPDSFIHVDDGKTNVKRVLAGIDISSSDILLASQMNERGQKIDAVISHHPVGKALANLHEVMEMSVEVYENLGVPVHVAEKIFEERVREVGRSVHPLNHFQAIDVAKLLKINFMSTHTITDNLVDEFTRDLIDKKKPETVSDIIKMLLEEPEYKAAKRYGAGPRIIAGGPNHRVGKILVEMTGGTNPSNKVYQQLSQYGISTVLGMHMRDESMQKATEFHMNVIIAGHMSSDSLGMNLFLDELEKKGVEVIPCGGLIRVSRNKKTKK</sequence>
<organism evidence="1 2">
    <name type="scientific">Candidatus Magasanikbacteria bacterium RIFCSPHIGHO2_01_FULL_47_8</name>
    <dbReference type="NCBI Taxonomy" id="1798673"/>
    <lineage>
        <taxon>Bacteria</taxon>
        <taxon>Candidatus Magasanikiibacteriota</taxon>
    </lineage>
</organism>
<name>A0A1F6MFQ9_9BACT</name>
<accession>A0A1F6MFQ9</accession>
<comment type="caution">
    <text evidence="1">The sequence shown here is derived from an EMBL/GenBank/DDBJ whole genome shotgun (WGS) entry which is preliminary data.</text>
</comment>
<gene>
    <name evidence="1" type="ORF">A2754_03670</name>
</gene>
<evidence type="ECO:0000313" key="2">
    <source>
        <dbReference type="Proteomes" id="UP000177953"/>
    </source>
</evidence>
<evidence type="ECO:0000313" key="1">
    <source>
        <dbReference type="EMBL" id="OGH70459.1"/>
    </source>
</evidence>
<proteinExistence type="predicted"/>